<proteinExistence type="predicted"/>
<dbReference type="InterPro" id="IPR012349">
    <property type="entry name" value="Split_barrel_FMN-bd"/>
</dbReference>
<dbReference type="EMBL" id="FOEE01000009">
    <property type="protein sequence ID" value="SEP04743.1"/>
    <property type="molecule type" value="Genomic_DNA"/>
</dbReference>
<accession>A0A1H8UP41</accession>
<dbReference type="Pfam" id="PF12900">
    <property type="entry name" value="Pyridox_ox_2"/>
    <property type="match status" value="1"/>
</dbReference>
<protein>
    <submittedName>
        <fullName evidence="1">Nitroimidazol reductase NimA, pyridoxamine 5'-phosphate oxidase superfamily</fullName>
    </submittedName>
</protein>
<dbReference type="Proteomes" id="UP000198960">
    <property type="component" value="Unassembled WGS sequence"/>
</dbReference>
<dbReference type="PANTHER" id="PTHR34071:SF2">
    <property type="entry name" value="FLAVIN-NUCLEOTIDE-BINDING PROTEIN"/>
    <property type="match status" value="1"/>
</dbReference>
<name>A0A1H8UP41_9ACTN</name>
<gene>
    <name evidence="1" type="ORF">SAMN05660991_02968</name>
</gene>
<sequence length="216" mass="22990">MTYPAGPRTVPTRIRERVGYDRATVHAVLDEALVCHAGFVVDGRPVVLPQLHARIDDRLYLHGSTGARALRRAIDGGLDVCVTVTLVDGLVLARSAFHHSINYRSVVALGTATVVTDPEEKARALSALVDGVVPGRSAGSRAPDRRELAATTVLVLPLEEVSVKVRTGPPNDDAEDLDLPYWAGVLPLRGVAGEPEPGPDLAAGIAVPEHVRAYRP</sequence>
<dbReference type="Gene3D" id="2.30.110.10">
    <property type="entry name" value="Electron Transport, Fmn-binding Protein, Chain A"/>
    <property type="match status" value="1"/>
</dbReference>
<evidence type="ECO:0000313" key="1">
    <source>
        <dbReference type="EMBL" id="SEP04743.1"/>
    </source>
</evidence>
<evidence type="ECO:0000313" key="2">
    <source>
        <dbReference type="Proteomes" id="UP000198960"/>
    </source>
</evidence>
<dbReference type="PANTHER" id="PTHR34071">
    <property type="entry name" value="5-NITROIMIDAZOLE ANTIBIOTICS RESISTANCE PROTEIN, NIMA-FAMILY-RELATED PROTEIN-RELATED"/>
    <property type="match status" value="1"/>
</dbReference>
<organism evidence="1 2">
    <name type="scientific">Trujillonella endophytica</name>
    <dbReference type="NCBI Taxonomy" id="673521"/>
    <lineage>
        <taxon>Bacteria</taxon>
        <taxon>Bacillati</taxon>
        <taxon>Actinomycetota</taxon>
        <taxon>Actinomycetes</taxon>
        <taxon>Geodermatophilales</taxon>
        <taxon>Geodermatophilaceae</taxon>
        <taxon>Trujillonella</taxon>
    </lineage>
</organism>
<dbReference type="STRING" id="673521.SAMN05660991_02968"/>
<dbReference type="AlphaFoldDB" id="A0A1H8UP41"/>
<reference evidence="2" key="1">
    <citation type="submission" date="2016-10" db="EMBL/GenBank/DDBJ databases">
        <authorList>
            <person name="Varghese N."/>
            <person name="Submissions S."/>
        </authorList>
    </citation>
    <scope>NUCLEOTIDE SEQUENCE [LARGE SCALE GENOMIC DNA]</scope>
    <source>
        <strain evidence="2">DSM 45413</strain>
    </source>
</reference>
<dbReference type="InterPro" id="IPR024747">
    <property type="entry name" value="Pyridox_Oxase-rel"/>
</dbReference>
<dbReference type="RefSeq" id="WP_244524698.1">
    <property type="nucleotide sequence ID" value="NZ_FOEE01000009.1"/>
</dbReference>
<keyword evidence="2" id="KW-1185">Reference proteome</keyword>
<dbReference type="SUPFAM" id="SSF50475">
    <property type="entry name" value="FMN-binding split barrel"/>
    <property type="match status" value="1"/>
</dbReference>